<comment type="caution">
    <text evidence="1">The sequence shown here is derived from an EMBL/GenBank/DDBJ whole genome shotgun (WGS) entry which is preliminary data.</text>
</comment>
<sequence>MNMNDSLECALCEERPGVVYCSCKEQFCEGCFSQKHLKRRPDHRRGGTSKTESFWTRVVGRFSGKTGIADIEYQASEFREDQRAKWFGLRILDQGNHRVSTIVETPRYRDLMDYSLHHNKNSPKTQFPSITSFVGLTGAGKSLLIRTLLYHAREPQESDLFEAPIPGQTSGSSAMISTTGEVNLYPEPSSFGTETPIFFADCEGLMGTEPVAAKHQNDWVTAAGTRKYEIRITMDRRDAVKALYPRLLYIFSDVICYVTSDHKSWADLAVRLMEWSKVGAQNTINQCSLPALIIILNAPKIENENWISGNYNAATADFFQAVDEEIRENNMLRELARQHGVKTMSDLFARSFSSVYLHYVPLMGLGRLGTSAEIYN</sequence>
<gene>
    <name evidence="1" type="ORF">TWF970_010093</name>
</gene>
<dbReference type="Proteomes" id="UP000474640">
    <property type="component" value="Unassembled WGS sequence"/>
</dbReference>
<dbReference type="SUPFAM" id="SSF52540">
    <property type="entry name" value="P-loop containing nucleoside triphosphate hydrolases"/>
    <property type="match status" value="1"/>
</dbReference>
<dbReference type="InterPro" id="IPR027417">
    <property type="entry name" value="P-loop_NTPase"/>
</dbReference>
<organism evidence="1 2">
    <name type="scientific">Orbilia oligospora</name>
    <name type="common">Nematode-trapping fungus</name>
    <name type="synonym">Arthrobotrys oligospora</name>
    <dbReference type="NCBI Taxonomy" id="2813651"/>
    <lineage>
        <taxon>Eukaryota</taxon>
        <taxon>Fungi</taxon>
        <taxon>Dikarya</taxon>
        <taxon>Ascomycota</taxon>
        <taxon>Pezizomycotina</taxon>
        <taxon>Orbiliomycetes</taxon>
        <taxon>Orbiliales</taxon>
        <taxon>Orbiliaceae</taxon>
        <taxon>Orbilia</taxon>
    </lineage>
</organism>
<protein>
    <submittedName>
        <fullName evidence="1">Uncharacterized protein</fullName>
    </submittedName>
</protein>
<dbReference type="EMBL" id="JAABOJ010000065">
    <property type="protein sequence ID" value="KAF3272371.1"/>
    <property type="molecule type" value="Genomic_DNA"/>
</dbReference>
<accession>A0A7C8R5C0</accession>
<evidence type="ECO:0000313" key="1">
    <source>
        <dbReference type="EMBL" id="KAF3272371.1"/>
    </source>
</evidence>
<reference evidence="1 2" key="1">
    <citation type="submission" date="2020-01" db="EMBL/GenBank/DDBJ databases">
        <authorList>
            <person name="Palmer J.M."/>
        </authorList>
    </citation>
    <scope>NUCLEOTIDE SEQUENCE [LARGE SCALE GENOMIC DNA]</scope>
    <source>
        <strain evidence="1 2">TWF970</strain>
    </source>
</reference>
<name>A0A7C8R5C0_ORBOL</name>
<evidence type="ECO:0000313" key="2">
    <source>
        <dbReference type="Proteomes" id="UP000474640"/>
    </source>
</evidence>
<dbReference type="AlphaFoldDB" id="A0A7C8R5C0"/>
<proteinExistence type="predicted"/>
<dbReference type="OrthoDB" id="194358at2759"/>